<dbReference type="EMBL" id="FAXA01000246">
    <property type="protein sequence ID" value="CUV04988.1"/>
    <property type="molecule type" value="Genomic_DNA"/>
</dbReference>
<organism evidence="1">
    <name type="scientific">hydrothermal vent metagenome</name>
    <dbReference type="NCBI Taxonomy" id="652676"/>
    <lineage>
        <taxon>unclassified sequences</taxon>
        <taxon>metagenomes</taxon>
        <taxon>ecological metagenomes</taxon>
    </lineage>
</organism>
<proteinExistence type="predicted"/>
<accession>A0A170QBG4</accession>
<dbReference type="AlphaFoldDB" id="A0A170QBG4"/>
<gene>
    <name evidence="1" type="ORF">MGWOODY_Clf800</name>
</gene>
<name>A0A170QBG4_9ZZZZ</name>
<protein>
    <submittedName>
        <fullName evidence="1">Uncharacterized protein</fullName>
    </submittedName>
</protein>
<sequence>MAMPHFDIVSSPVVRVTRAHPEGTPEQIDMAQSRPLLAKIIIIPT</sequence>
<reference evidence="1" key="1">
    <citation type="submission" date="2015-10" db="EMBL/GenBank/DDBJ databases">
        <authorList>
            <person name="Gilbert D.G."/>
        </authorList>
    </citation>
    <scope>NUCLEOTIDE SEQUENCE</scope>
</reference>
<evidence type="ECO:0000313" key="1">
    <source>
        <dbReference type="EMBL" id="CUV04988.1"/>
    </source>
</evidence>